<feature type="non-terminal residue" evidence="1">
    <location>
        <position position="89"/>
    </location>
</feature>
<accession>A0A2H3C7R3</accession>
<dbReference type="AlphaFoldDB" id="A0A2H3C7R3"/>
<reference evidence="2" key="1">
    <citation type="journal article" date="2017" name="Nat. Ecol. Evol.">
        <title>Genome expansion and lineage-specific genetic innovations in the forest pathogenic fungi Armillaria.</title>
        <authorList>
            <person name="Sipos G."/>
            <person name="Prasanna A.N."/>
            <person name="Walter M.C."/>
            <person name="O'Connor E."/>
            <person name="Balint B."/>
            <person name="Krizsan K."/>
            <person name="Kiss B."/>
            <person name="Hess J."/>
            <person name="Varga T."/>
            <person name="Slot J."/>
            <person name="Riley R."/>
            <person name="Boka B."/>
            <person name="Rigling D."/>
            <person name="Barry K."/>
            <person name="Lee J."/>
            <person name="Mihaltcheva S."/>
            <person name="LaButti K."/>
            <person name="Lipzen A."/>
            <person name="Waldron R."/>
            <person name="Moloney N.M."/>
            <person name="Sperisen C."/>
            <person name="Kredics L."/>
            <person name="Vagvoelgyi C."/>
            <person name="Patrignani A."/>
            <person name="Fitzpatrick D."/>
            <person name="Nagy I."/>
            <person name="Doyle S."/>
            <person name="Anderson J.B."/>
            <person name="Grigoriev I.V."/>
            <person name="Gueldener U."/>
            <person name="Muensterkoetter M."/>
            <person name="Nagy L.G."/>
        </authorList>
    </citation>
    <scope>NUCLEOTIDE SEQUENCE [LARGE SCALE GENOMIC DNA]</scope>
    <source>
        <strain evidence="2">28-4</strain>
    </source>
</reference>
<evidence type="ECO:0000313" key="1">
    <source>
        <dbReference type="EMBL" id="PBK71326.1"/>
    </source>
</evidence>
<sequence length="89" mass="10489">SLLTQLRTGHIPLNSYLHRIKKTTSRNCDYCSVPETVSHFLLSCRRYTDERQSLRRRTKIANLQLRHLISTKSKHIHATISFINSTRRL</sequence>
<name>A0A2H3C7R3_9AGAR</name>
<feature type="non-terminal residue" evidence="1">
    <location>
        <position position="1"/>
    </location>
</feature>
<evidence type="ECO:0000313" key="2">
    <source>
        <dbReference type="Proteomes" id="UP000218334"/>
    </source>
</evidence>
<keyword evidence="2" id="KW-1185">Reference proteome</keyword>
<dbReference type="STRING" id="1076256.A0A2H3C7R3"/>
<gene>
    <name evidence="1" type="ORF">ARMSODRAFT_853575</name>
</gene>
<dbReference type="EMBL" id="KZ293424">
    <property type="protein sequence ID" value="PBK71326.1"/>
    <property type="molecule type" value="Genomic_DNA"/>
</dbReference>
<dbReference type="Proteomes" id="UP000218334">
    <property type="component" value="Unassembled WGS sequence"/>
</dbReference>
<organism evidence="1 2">
    <name type="scientific">Armillaria solidipes</name>
    <dbReference type="NCBI Taxonomy" id="1076256"/>
    <lineage>
        <taxon>Eukaryota</taxon>
        <taxon>Fungi</taxon>
        <taxon>Dikarya</taxon>
        <taxon>Basidiomycota</taxon>
        <taxon>Agaricomycotina</taxon>
        <taxon>Agaricomycetes</taxon>
        <taxon>Agaricomycetidae</taxon>
        <taxon>Agaricales</taxon>
        <taxon>Marasmiineae</taxon>
        <taxon>Physalacriaceae</taxon>
        <taxon>Armillaria</taxon>
    </lineage>
</organism>
<proteinExistence type="predicted"/>
<evidence type="ECO:0008006" key="3">
    <source>
        <dbReference type="Google" id="ProtNLM"/>
    </source>
</evidence>
<protein>
    <recommendedName>
        <fullName evidence="3">Reverse transcriptase zinc-binding domain-containing protein</fullName>
    </recommendedName>
</protein>